<dbReference type="InterPro" id="IPR045550">
    <property type="entry name" value="AARE_N"/>
</dbReference>
<dbReference type="Proteomes" id="UP001604277">
    <property type="component" value="Unassembled WGS sequence"/>
</dbReference>
<dbReference type="EMBL" id="JBFOLJ010000019">
    <property type="protein sequence ID" value="KAL2463738.1"/>
    <property type="molecule type" value="Genomic_DNA"/>
</dbReference>
<organism evidence="4 5">
    <name type="scientific">Forsythia ovata</name>
    <dbReference type="NCBI Taxonomy" id="205694"/>
    <lineage>
        <taxon>Eukaryota</taxon>
        <taxon>Viridiplantae</taxon>
        <taxon>Streptophyta</taxon>
        <taxon>Embryophyta</taxon>
        <taxon>Tracheophyta</taxon>
        <taxon>Spermatophyta</taxon>
        <taxon>Magnoliopsida</taxon>
        <taxon>eudicotyledons</taxon>
        <taxon>Gunneridae</taxon>
        <taxon>Pentapetalae</taxon>
        <taxon>asterids</taxon>
        <taxon>lamiids</taxon>
        <taxon>Lamiales</taxon>
        <taxon>Oleaceae</taxon>
        <taxon>Forsythieae</taxon>
        <taxon>Forsythia</taxon>
    </lineage>
</organism>
<keyword evidence="2" id="KW-0378">Hydrolase</keyword>
<dbReference type="PANTHER" id="PTHR42776:SF4">
    <property type="entry name" value="ACYLAMINO-ACID-RELEASING ENZYME"/>
    <property type="match status" value="1"/>
</dbReference>
<feature type="domain" description="Acylamino-acid-releasing enzyme N-terminal" evidence="3">
    <location>
        <begin position="249"/>
        <end position="412"/>
    </location>
</feature>
<dbReference type="GO" id="GO:0016787">
    <property type="term" value="F:hydrolase activity"/>
    <property type="evidence" value="ECO:0007669"/>
    <property type="project" value="UniProtKB-KW"/>
</dbReference>
<accession>A0ABD1PIJ8</accession>
<dbReference type="AlphaFoldDB" id="A0ABD1PIJ8"/>
<comment type="similarity">
    <text evidence="1">Belongs to the peptidase S9C family.</text>
</comment>
<keyword evidence="5" id="KW-1185">Reference proteome</keyword>
<dbReference type="PANTHER" id="PTHR42776">
    <property type="entry name" value="SERINE PEPTIDASE S9 FAMILY MEMBER"/>
    <property type="match status" value="1"/>
</dbReference>
<reference evidence="5" key="1">
    <citation type="submission" date="2024-07" db="EMBL/GenBank/DDBJ databases">
        <title>Two chromosome-level genome assemblies of Korean endemic species Abeliophyllum distichum and Forsythia ovata (Oleaceae).</title>
        <authorList>
            <person name="Jang H."/>
        </authorList>
    </citation>
    <scope>NUCLEOTIDE SEQUENCE [LARGE SCALE GENOMIC DNA]</scope>
</reference>
<comment type="caution">
    <text evidence="4">The sequence shown here is derived from an EMBL/GenBank/DDBJ whole genome shotgun (WGS) entry which is preliminary data.</text>
</comment>
<proteinExistence type="inferred from homology"/>
<feature type="domain" description="Acylamino-acid-releasing enzyme N-terminal" evidence="3">
    <location>
        <begin position="144"/>
        <end position="248"/>
    </location>
</feature>
<gene>
    <name evidence="4" type="ORF">Fot_53394</name>
</gene>
<sequence length="412" mass="44770">MGALTPKRVVGGHSSTATTFVPSANTATQNKIVEGFQFPQQWTVLEPPTLVKEMPAGFDAAAEEEYESVSKLLQEFSDIPAIDKAWTFASQNGSQAMFLISQANLLANKRRKSILTSHILKESNNSISFQWAPFPIEVTGRVCDVKKDIPIPRSKHGSVYSDGWFEGISWNSDETLIAYVAEEPDQPKPTFTDLGYKKGGSTDKDCGSWKGQGDWEEDWGETYAGKRQPALFVIDLNSGEVRAVEGVGRPCALYAVKAPFFESEASQTSNAAEDIPIVNLTQSISSAFFPRFSPDGKFLIFLSAKSSVDSGAHSATDSLHRIDWPTGGKLGPSFEIVDVVPVVMCPEDGAFPGLYCSNILSRPWLSDGHTMVLSSVWGSAQRLLSVNVLSGNVSLISPNNSNFSWNILALDG</sequence>
<evidence type="ECO:0000313" key="4">
    <source>
        <dbReference type="EMBL" id="KAL2463738.1"/>
    </source>
</evidence>
<feature type="domain" description="Acylamino-acid-releasing enzyme N-terminal" evidence="3">
    <location>
        <begin position="52"/>
        <end position="140"/>
    </location>
</feature>
<evidence type="ECO:0000256" key="2">
    <source>
        <dbReference type="ARBA" id="ARBA00022801"/>
    </source>
</evidence>
<name>A0ABD1PIJ8_9LAMI</name>
<evidence type="ECO:0000256" key="1">
    <source>
        <dbReference type="ARBA" id="ARBA00010040"/>
    </source>
</evidence>
<protein>
    <submittedName>
        <fullName evidence="4">Acylaminoacyl-peptidase-related</fullName>
    </submittedName>
</protein>
<dbReference type="SUPFAM" id="SSF82171">
    <property type="entry name" value="DPP6 N-terminal domain-like"/>
    <property type="match status" value="1"/>
</dbReference>
<evidence type="ECO:0000313" key="5">
    <source>
        <dbReference type="Proteomes" id="UP001604277"/>
    </source>
</evidence>
<evidence type="ECO:0000259" key="3">
    <source>
        <dbReference type="Pfam" id="PF19283"/>
    </source>
</evidence>
<dbReference type="Pfam" id="PF19283">
    <property type="entry name" value="APEH_N"/>
    <property type="match status" value="3"/>
</dbReference>